<evidence type="ECO:0000313" key="8">
    <source>
        <dbReference type="EMBL" id="TCO85430.1"/>
    </source>
</evidence>
<dbReference type="PANTHER" id="PTHR43586:SF4">
    <property type="entry name" value="ISOPENICILLIN N EPIMERASE"/>
    <property type="match status" value="1"/>
</dbReference>
<name>A0A4R2LNT1_9FIRM</name>
<dbReference type="EC" id="2.8.1.7" evidence="3"/>
<evidence type="ECO:0000256" key="4">
    <source>
        <dbReference type="ARBA" id="ARBA00022898"/>
    </source>
</evidence>
<dbReference type="InterPro" id="IPR010969">
    <property type="entry name" value="Cys_dSase-rel_unknwn_funct"/>
</dbReference>
<dbReference type="RefSeq" id="WP_132089699.1">
    <property type="nucleotide sequence ID" value="NZ_JANKAQ010000003.1"/>
</dbReference>
<evidence type="ECO:0000256" key="2">
    <source>
        <dbReference type="ARBA" id="ARBA00010447"/>
    </source>
</evidence>
<gene>
    <name evidence="8" type="ORF">EV212_103151</name>
</gene>
<accession>A0A4R2LNT1</accession>
<organism evidence="8 9">
    <name type="scientific">Frisingicoccus caecimuris</name>
    <dbReference type="NCBI Taxonomy" id="1796636"/>
    <lineage>
        <taxon>Bacteria</taxon>
        <taxon>Bacillati</taxon>
        <taxon>Bacillota</taxon>
        <taxon>Clostridia</taxon>
        <taxon>Lachnospirales</taxon>
        <taxon>Lachnospiraceae</taxon>
        <taxon>Frisingicoccus</taxon>
    </lineage>
</organism>
<comment type="caution">
    <text evidence="8">The sequence shown here is derived from an EMBL/GenBank/DDBJ whole genome shotgun (WGS) entry which is preliminary data.</text>
</comment>
<comment type="cofactor">
    <cofactor evidence="1 6">
        <name>pyridoxal 5'-phosphate</name>
        <dbReference type="ChEBI" id="CHEBI:597326"/>
    </cofactor>
</comment>
<evidence type="ECO:0000259" key="7">
    <source>
        <dbReference type="Pfam" id="PF00266"/>
    </source>
</evidence>
<dbReference type="InterPro" id="IPR015421">
    <property type="entry name" value="PyrdxlP-dep_Trfase_major"/>
</dbReference>
<dbReference type="SUPFAM" id="SSF53383">
    <property type="entry name" value="PLP-dependent transferases"/>
    <property type="match status" value="1"/>
</dbReference>
<dbReference type="Gene3D" id="3.90.1150.10">
    <property type="entry name" value="Aspartate Aminotransferase, domain 1"/>
    <property type="match status" value="1"/>
</dbReference>
<comment type="catalytic activity">
    <reaction evidence="5">
        <text>(sulfur carrier)-H + L-cysteine = (sulfur carrier)-SH + L-alanine</text>
        <dbReference type="Rhea" id="RHEA:43892"/>
        <dbReference type="Rhea" id="RHEA-COMP:14737"/>
        <dbReference type="Rhea" id="RHEA-COMP:14739"/>
        <dbReference type="ChEBI" id="CHEBI:29917"/>
        <dbReference type="ChEBI" id="CHEBI:35235"/>
        <dbReference type="ChEBI" id="CHEBI:57972"/>
        <dbReference type="ChEBI" id="CHEBI:64428"/>
        <dbReference type="EC" id="2.8.1.7"/>
    </reaction>
</comment>
<evidence type="ECO:0000313" key="9">
    <source>
        <dbReference type="Proteomes" id="UP000295711"/>
    </source>
</evidence>
<evidence type="ECO:0000256" key="3">
    <source>
        <dbReference type="ARBA" id="ARBA00012239"/>
    </source>
</evidence>
<dbReference type="Gene3D" id="3.40.640.10">
    <property type="entry name" value="Type I PLP-dependent aspartate aminotransferase-like (Major domain)"/>
    <property type="match status" value="1"/>
</dbReference>
<keyword evidence="9" id="KW-1185">Reference proteome</keyword>
<sequence>MIYLDSAATSLYRPAQVVEAVCRALTTLGNSSRGTHTAALTGARMIFETRQMLSNLFHGDGPEQVVFTANSTESLNMVVKGILTPGDRVVTTVMEHNSVLRPLYEMERQGICLEIVGTDDLGRLDMAAMRQAIDFGARAVFCTHASNLTGNINDIRKIGGWCREAGTLFVVDASQTAGIFPIDMQEDFVDVLCFTGHKSLMGPQGTGGLCVRKGLQVRPLVTGGSGIKTFDKIHPLQMPEALEAGTLNGHGISGLKAAIAFIQEQGMDTLRIKEQNLAREFYQRAQDIPGIRFYGDYSVMERAPIVALNLGDEDSAEVSDWLAREYEICTRPGGHCAPLMHRRFGTEAQGIVRFSFSNFNTMDEVEATISALRNY</sequence>
<dbReference type="InterPro" id="IPR016454">
    <property type="entry name" value="Cysteine_dSase"/>
</dbReference>
<dbReference type="AlphaFoldDB" id="A0A4R2LNT1"/>
<dbReference type="Proteomes" id="UP000295711">
    <property type="component" value="Unassembled WGS sequence"/>
</dbReference>
<keyword evidence="4" id="KW-0663">Pyridoxal phosphate</keyword>
<feature type="domain" description="Aminotransferase class V" evidence="7">
    <location>
        <begin position="2"/>
        <end position="367"/>
    </location>
</feature>
<evidence type="ECO:0000256" key="6">
    <source>
        <dbReference type="RuleBase" id="RU004504"/>
    </source>
</evidence>
<dbReference type="PANTHER" id="PTHR43586">
    <property type="entry name" value="CYSTEINE DESULFURASE"/>
    <property type="match status" value="1"/>
</dbReference>
<dbReference type="InterPro" id="IPR020578">
    <property type="entry name" value="Aminotrans_V_PyrdxlP_BS"/>
</dbReference>
<dbReference type="PIRSF" id="PIRSF005572">
    <property type="entry name" value="NifS"/>
    <property type="match status" value="1"/>
</dbReference>
<proteinExistence type="inferred from homology"/>
<evidence type="ECO:0000256" key="5">
    <source>
        <dbReference type="ARBA" id="ARBA00050776"/>
    </source>
</evidence>
<dbReference type="NCBIfam" id="TIGR01977">
    <property type="entry name" value="am_tr_V_EF2568"/>
    <property type="match status" value="1"/>
</dbReference>
<dbReference type="OrthoDB" id="9804366at2"/>
<dbReference type="GO" id="GO:0031071">
    <property type="term" value="F:cysteine desulfurase activity"/>
    <property type="evidence" value="ECO:0007669"/>
    <property type="project" value="UniProtKB-EC"/>
</dbReference>
<dbReference type="InterPro" id="IPR015422">
    <property type="entry name" value="PyrdxlP-dep_Trfase_small"/>
</dbReference>
<dbReference type="Pfam" id="PF00266">
    <property type="entry name" value="Aminotran_5"/>
    <property type="match status" value="1"/>
</dbReference>
<dbReference type="EMBL" id="SLXA01000003">
    <property type="protein sequence ID" value="TCO85430.1"/>
    <property type="molecule type" value="Genomic_DNA"/>
</dbReference>
<reference evidence="8 9" key="1">
    <citation type="submission" date="2019-03" db="EMBL/GenBank/DDBJ databases">
        <title>Genomic Encyclopedia of Type Strains, Phase IV (KMG-IV): sequencing the most valuable type-strain genomes for metagenomic binning, comparative biology and taxonomic classification.</title>
        <authorList>
            <person name="Goeker M."/>
        </authorList>
    </citation>
    <scope>NUCLEOTIDE SEQUENCE [LARGE SCALE GENOMIC DNA]</scope>
    <source>
        <strain evidence="8 9">DSM 28559</strain>
    </source>
</reference>
<dbReference type="InterPro" id="IPR000192">
    <property type="entry name" value="Aminotrans_V_dom"/>
</dbReference>
<evidence type="ECO:0000256" key="1">
    <source>
        <dbReference type="ARBA" id="ARBA00001933"/>
    </source>
</evidence>
<protein>
    <recommendedName>
        <fullName evidence="3">cysteine desulfurase</fullName>
        <ecNumber evidence="3">2.8.1.7</ecNumber>
    </recommendedName>
</protein>
<dbReference type="InterPro" id="IPR015424">
    <property type="entry name" value="PyrdxlP-dep_Trfase"/>
</dbReference>
<comment type="similarity">
    <text evidence="2">Belongs to the class-V pyridoxal-phosphate-dependent aminotransferase family. Csd subfamily.</text>
</comment>
<dbReference type="PROSITE" id="PS00595">
    <property type="entry name" value="AA_TRANSFER_CLASS_5"/>
    <property type="match status" value="1"/>
</dbReference>